<organism evidence="1 2">
    <name type="scientific">Jiangella aurantiaca</name>
    <dbReference type="NCBI Taxonomy" id="2530373"/>
    <lineage>
        <taxon>Bacteria</taxon>
        <taxon>Bacillati</taxon>
        <taxon>Actinomycetota</taxon>
        <taxon>Actinomycetes</taxon>
        <taxon>Jiangellales</taxon>
        <taxon>Jiangellaceae</taxon>
        <taxon>Jiangella</taxon>
    </lineage>
</organism>
<dbReference type="OrthoDB" id="5194917at2"/>
<comment type="caution">
    <text evidence="1">The sequence shown here is derived from an EMBL/GenBank/DDBJ whole genome shotgun (WGS) entry which is preliminary data.</text>
</comment>
<dbReference type="RefSeq" id="WP_132106850.1">
    <property type="nucleotide sequence ID" value="NZ_SMLB01000051.1"/>
</dbReference>
<dbReference type="AlphaFoldDB" id="A0A4R5A3B8"/>
<gene>
    <name evidence="1" type="ORF">E1262_25255</name>
</gene>
<evidence type="ECO:0000313" key="2">
    <source>
        <dbReference type="Proteomes" id="UP000295217"/>
    </source>
</evidence>
<dbReference type="Proteomes" id="UP000295217">
    <property type="component" value="Unassembled WGS sequence"/>
</dbReference>
<keyword evidence="2" id="KW-1185">Reference proteome</keyword>
<reference evidence="1 2" key="1">
    <citation type="submission" date="2019-02" db="EMBL/GenBank/DDBJ databases">
        <title>Draft genome sequences of novel Actinobacteria.</title>
        <authorList>
            <person name="Sahin N."/>
            <person name="Ay H."/>
            <person name="Saygin H."/>
        </authorList>
    </citation>
    <scope>NUCLEOTIDE SEQUENCE [LARGE SCALE GENOMIC DNA]</scope>
    <source>
        <strain evidence="1 2">8K307</strain>
    </source>
</reference>
<dbReference type="EMBL" id="SMLB01000051">
    <property type="protein sequence ID" value="TDD65490.1"/>
    <property type="molecule type" value="Genomic_DNA"/>
</dbReference>
<protein>
    <submittedName>
        <fullName evidence="1">Uncharacterized protein</fullName>
    </submittedName>
</protein>
<name>A0A4R5A3B8_9ACTN</name>
<evidence type="ECO:0000313" key="1">
    <source>
        <dbReference type="EMBL" id="TDD65490.1"/>
    </source>
</evidence>
<sequence length="68" mass="7503">MTRSTQVNSPEPDWDDPGLDLDAVGLAAEFAAYVRRKGISPEGREQALGAWLDEMIAELETDVDDPRD</sequence>
<proteinExistence type="predicted"/>
<accession>A0A4R5A3B8</accession>